<dbReference type="Proteomes" id="UP000004968">
    <property type="component" value="Unassembled WGS sequence"/>
</dbReference>
<dbReference type="SMART" id="SM00530">
    <property type="entry name" value="HTH_XRE"/>
    <property type="match status" value="1"/>
</dbReference>
<accession>D3AR51</accession>
<comment type="caution">
    <text evidence="4">The sequence shown here is derived from an EMBL/GenBank/DDBJ whole genome shotgun (WGS) entry which is preliminary data.</text>
</comment>
<evidence type="ECO:0000256" key="2">
    <source>
        <dbReference type="SAM" id="Phobius"/>
    </source>
</evidence>
<dbReference type="Gene3D" id="1.10.260.40">
    <property type="entry name" value="lambda repressor-like DNA-binding domains"/>
    <property type="match status" value="1"/>
</dbReference>
<keyword evidence="2" id="KW-0812">Transmembrane</keyword>
<gene>
    <name evidence="4" type="ORF">CLOSTHATH_06107</name>
</gene>
<dbReference type="AlphaFoldDB" id="D3AR51"/>
<feature type="transmembrane region" description="Helical" evidence="2">
    <location>
        <begin position="192"/>
        <end position="210"/>
    </location>
</feature>
<dbReference type="PANTHER" id="PTHR46558">
    <property type="entry name" value="TRACRIPTIONAL REGULATORY PROTEIN-RELATED-RELATED"/>
    <property type="match status" value="1"/>
</dbReference>
<feature type="transmembrane region" description="Helical" evidence="2">
    <location>
        <begin position="138"/>
        <end position="159"/>
    </location>
</feature>
<feature type="transmembrane region" description="Helical" evidence="2">
    <location>
        <begin position="114"/>
        <end position="132"/>
    </location>
</feature>
<keyword evidence="1 4" id="KW-0238">DNA-binding</keyword>
<dbReference type="PROSITE" id="PS50943">
    <property type="entry name" value="HTH_CROC1"/>
    <property type="match status" value="1"/>
</dbReference>
<evidence type="ECO:0000313" key="5">
    <source>
        <dbReference type="Proteomes" id="UP000004968"/>
    </source>
</evidence>
<keyword evidence="2" id="KW-1133">Transmembrane helix</keyword>
<organism evidence="4 5">
    <name type="scientific">Hungatella hathewayi DSM 13479</name>
    <dbReference type="NCBI Taxonomy" id="566550"/>
    <lineage>
        <taxon>Bacteria</taxon>
        <taxon>Bacillati</taxon>
        <taxon>Bacillota</taxon>
        <taxon>Clostridia</taxon>
        <taxon>Lachnospirales</taxon>
        <taxon>Lachnospiraceae</taxon>
        <taxon>Hungatella</taxon>
    </lineage>
</organism>
<dbReference type="EMBL" id="ACIO01000692">
    <property type="protein sequence ID" value="EFC95704.1"/>
    <property type="molecule type" value="Genomic_DNA"/>
</dbReference>
<dbReference type="SUPFAM" id="SSF47413">
    <property type="entry name" value="lambda repressor-like DNA-binding domains"/>
    <property type="match status" value="1"/>
</dbReference>
<feature type="domain" description="HTH cro/C1-type" evidence="3">
    <location>
        <begin position="29"/>
        <end position="83"/>
    </location>
</feature>
<dbReference type="PANTHER" id="PTHR46558:SF13">
    <property type="entry name" value="HTH-TYPE TRANSCRIPTIONAL REGULATOR IMMR"/>
    <property type="match status" value="1"/>
</dbReference>
<dbReference type="InterPro" id="IPR001387">
    <property type="entry name" value="Cro/C1-type_HTH"/>
</dbReference>
<dbReference type="InterPro" id="IPR010982">
    <property type="entry name" value="Lambda_DNA-bd_dom_sf"/>
</dbReference>
<evidence type="ECO:0000259" key="3">
    <source>
        <dbReference type="PROSITE" id="PS50943"/>
    </source>
</evidence>
<keyword evidence="2" id="KW-0472">Membrane</keyword>
<dbReference type="Pfam" id="PF01381">
    <property type="entry name" value="HTH_3"/>
    <property type="match status" value="1"/>
</dbReference>
<reference evidence="4 5" key="1">
    <citation type="submission" date="2010-01" db="EMBL/GenBank/DDBJ databases">
        <authorList>
            <person name="Weinstock G."/>
            <person name="Sodergren E."/>
            <person name="Clifton S."/>
            <person name="Fulton L."/>
            <person name="Fulton B."/>
            <person name="Courtney L."/>
            <person name="Fronick C."/>
            <person name="Harrison M."/>
            <person name="Strong C."/>
            <person name="Farmer C."/>
            <person name="Delahaunty K."/>
            <person name="Markovic C."/>
            <person name="Hall O."/>
            <person name="Minx P."/>
            <person name="Tomlinson C."/>
            <person name="Mitreva M."/>
            <person name="Nelson J."/>
            <person name="Hou S."/>
            <person name="Wollam A."/>
            <person name="Pepin K.H."/>
            <person name="Johnson M."/>
            <person name="Bhonagiri V."/>
            <person name="Nash W.E."/>
            <person name="Warren W."/>
            <person name="Chinwalla A."/>
            <person name="Mardis E.R."/>
            <person name="Wilson R.K."/>
        </authorList>
    </citation>
    <scope>NUCLEOTIDE SEQUENCE [LARGE SCALE GENOMIC DNA]</scope>
    <source>
        <strain evidence="4 5">DSM 13479</strain>
    </source>
</reference>
<dbReference type="CDD" id="cd00093">
    <property type="entry name" value="HTH_XRE"/>
    <property type="match status" value="1"/>
</dbReference>
<name>D3AR51_9FIRM</name>
<feature type="transmembrane region" description="Helical" evidence="2">
    <location>
        <begin position="166"/>
        <end position="186"/>
    </location>
</feature>
<sequence>MTYSWWYATTIPYKIRAKEAIDMSLGENIKTKRNELKLSQEYVAEQLGVSRQAVSKWETDQSQPKAKNLTELATVFHVGLSGLVEPQKYQAEQAAQENEWRENRNNSKMLCCRWLGYIFLITGYSGYAGYYNSGLSSYYWMAFFALGIILLVITSISYFKKARMKPLQIVLGLLLIGSIFVLPVILPLQHGINVLIGHIAASSMIGLLNLKYWRITWNTHNS</sequence>
<proteinExistence type="predicted"/>
<dbReference type="GO" id="GO:0003677">
    <property type="term" value="F:DNA binding"/>
    <property type="evidence" value="ECO:0007669"/>
    <property type="project" value="UniProtKB-KW"/>
</dbReference>
<dbReference type="HOGENOM" id="CLU_1324249_0_0_9"/>
<protein>
    <submittedName>
        <fullName evidence="4">DNA-binding helix-turn-helix protein</fullName>
    </submittedName>
</protein>
<evidence type="ECO:0000313" key="4">
    <source>
        <dbReference type="EMBL" id="EFC95704.1"/>
    </source>
</evidence>
<evidence type="ECO:0000256" key="1">
    <source>
        <dbReference type="ARBA" id="ARBA00023125"/>
    </source>
</evidence>